<accession>A0A4Y7T5Q1</accession>
<dbReference type="AlphaFoldDB" id="A0A4Y7T5Q1"/>
<gene>
    <name evidence="2" type="ORF">FA13DRAFT_645872</name>
</gene>
<feature type="region of interest" description="Disordered" evidence="1">
    <location>
        <begin position="99"/>
        <end position="124"/>
    </location>
</feature>
<evidence type="ECO:0000313" key="3">
    <source>
        <dbReference type="Proteomes" id="UP000298030"/>
    </source>
</evidence>
<protein>
    <submittedName>
        <fullName evidence="2">Uncharacterized protein</fullName>
    </submittedName>
</protein>
<name>A0A4Y7T5Q1_COPMI</name>
<feature type="region of interest" description="Disordered" evidence="1">
    <location>
        <begin position="187"/>
        <end position="214"/>
    </location>
</feature>
<evidence type="ECO:0000256" key="1">
    <source>
        <dbReference type="SAM" id="MobiDB-lite"/>
    </source>
</evidence>
<sequence length="254" mass="27874">MSLPRIPHKKHLPSFSLVLTQSAPMAEPIEVLTLNDFRDASRREVHLSFQPRDDDPLMKTVDTRFSGTLGCEVEYSTDNKSLKASRAHVHVRQVTGSFSSLSSMVSTDDEDDAASSASTTELELNREFEAELGFETDSEVDTVFESDMEVSGPVPPLHRQPAALASLAQAPPFPPHRYRGFEEENATRISESGTLGPVRPGSQSGSPSRLDSAPRSSRFVGLKFLLGILKIPRSLWRKLKKAGGLARRGSSKDL</sequence>
<dbReference type="EMBL" id="QPFP01000027">
    <property type="protein sequence ID" value="TEB29497.1"/>
    <property type="molecule type" value="Genomic_DNA"/>
</dbReference>
<dbReference type="Proteomes" id="UP000298030">
    <property type="component" value="Unassembled WGS sequence"/>
</dbReference>
<organism evidence="2 3">
    <name type="scientific">Coprinellus micaceus</name>
    <name type="common">Glistening ink-cap mushroom</name>
    <name type="synonym">Coprinus micaceus</name>
    <dbReference type="NCBI Taxonomy" id="71717"/>
    <lineage>
        <taxon>Eukaryota</taxon>
        <taxon>Fungi</taxon>
        <taxon>Dikarya</taxon>
        <taxon>Basidiomycota</taxon>
        <taxon>Agaricomycotina</taxon>
        <taxon>Agaricomycetes</taxon>
        <taxon>Agaricomycetidae</taxon>
        <taxon>Agaricales</taxon>
        <taxon>Agaricineae</taxon>
        <taxon>Psathyrellaceae</taxon>
        <taxon>Coprinellus</taxon>
    </lineage>
</organism>
<comment type="caution">
    <text evidence="2">The sequence shown here is derived from an EMBL/GenBank/DDBJ whole genome shotgun (WGS) entry which is preliminary data.</text>
</comment>
<keyword evidence="3" id="KW-1185">Reference proteome</keyword>
<proteinExistence type="predicted"/>
<evidence type="ECO:0000313" key="2">
    <source>
        <dbReference type="EMBL" id="TEB29497.1"/>
    </source>
</evidence>
<reference evidence="2 3" key="1">
    <citation type="journal article" date="2019" name="Nat. Ecol. Evol.">
        <title>Megaphylogeny resolves global patterns of mushroom evolution.</title>
        <authorList>
            <person name="Varga T."/>
            <person name="Krizsan K."/>
            <person name="Foldi C."/>
            <person name="Dima B."/>
            <person name="Sanchez-Garcia M."/>
            <person name="Sanchez-Ramirez S."/>
            <person name="Szollosi G.J."/>
            <person name="Szarkandi J.G."/>
            <person name="Papp V."/>
            <person name="Albert L."/>
            <person name="Andreopoulos W."/>
            <person name="Angelini C."/>
            <person name="Antonin V."/>
            <person name="Barry K.W."/>
            <person name="Bougher N.L."/>
            <person name="Buchanan P."/>
            <person name="Buyck B."/>
            <person name="Bense V."/>
            <person name="Catcheside P."/>
            <person name="Chovatia M."/>
            <person name="Cooper J."/>
            <person name="Damon W."/>
            <person name="Desjardin D."/>
            <person name="Finy P."/>
            <person name="Geml J."/>
            <person name="Haridas S."/>
            <person name="Hughes K."/>
            <person name="Justo A."/>
            <person name="Karasinski D."/>
            <person name="Kautmanova I."/>
            <person name="Kiss B."/>
            <person name="Kocsube S."/>
            <person name="Kotiranta H."/>
            <person name="LaButti K.M."/>
            <person name="Lechner B.E."/>
            <person name="Liimatainen K."/>
            <person name="Lipzen A."/>
            <person name="Lukacs Z."/>
            <person name="Mihaltcheva S."/>
            <person name="Morgado L.N."/>
            <person name="Niskanen T."/>
            <person name="Noordeloos M.E."/>
            <person name="Ohm R.A."/>
            <person name="Ortiz-Santana B."/>
            <person name="Ovrebo C."/>
            <person name="Racz N."/>
            <person name="Riley R."/>
            <person name="Savchenko A."/>
            <person name="Shiryaev A."/>
            <person name="Soop K."/>
            <person name="Spirin V."/>
            <person name="Szebenyi C."/>
            <person name="Tomsovsky M."/>
            <person name="Tulloss R.E."/>
            <person name="Uehling J."/>
            <person name="Grigoriev I.V."/>
            <person name="Vagvolgyi C."/>
            <person name="Papp T."/>
            <person name="Martin F.M."/>
            <person name="Miettinen O."/>
            <person name="Hibbett D.S."/>
            <person name="Nagy L.G."/>
        </authorList>
    </citation>
    <scope>NUCLEOTIDE SEQUENCE [LARGE SCALE GENOMIC DNA]</scope>
    <source>
        <strain evidence="2 3">FP101781</strain>
    </source>
</reference>